<dbReference type="STRING" id="560819.SAMN05428998_11670"/>
<dbReference type="RefSeq" id="WP_085124169.1">
    <property type="nucleotide sequence ID" value="NZ_FWZX01000016.1"/>
</dbReference>
<organism evidence="1 2">
    <name type="scientific">Tistlia consotensis USBA 355</name>
    <dbReference type="NCBI Taxonomy" id="560819"/>
    <lineage>
        <taxon>Bacteria</taxon>
        <taxon>Pseudomonadati</taxon>
        <taxon>Pseudomonadota</taxon>
        <taxon>Alphaproteobacteria</taxon>
        <taxon>Rhodospirillales</taxon>
        <taxon>Rhodovibrionaceae</taxon>
        <taxon>Tistlia</taxon>
    </lineage>
</organism>
<sequence length="166" mass="18257">MELLAQEAVLSDNPLDLLEELVSANDWIHDRSSDSELVAQVSGQWCDYHICSVWQSDLGAMYISCQLDVRVPAAKRAAVHELLALANERLWLGHFDLASEEGALVFRHTIPLRGARGIAVEQLEDTVDTALLECDRVYPALQMVIWGNQPVGEAIAAAMMDTVGEA</sequence>
<dbReference type="EMBL" id="FWZX01000016">
    <property type="protein sequence ID" value="SMF46144.1"/>
    <property type="molecule type" value="Genomic_DNA"/>
</dbReference>
<evidence type="ECO:0000313" key="1">
    <source>
        <dbReference type="EMBL" id="SMF46144.1"/>
    </source>
</evidence>
<dbReference type="InterPro" id="IPR019660">
    <property type="entry name" value="Put_sensory_transdc_reg_YbjN"/>
</dbReference>
<gene>
    <name evidence="1" type="ORF">SAMN05428998_11670</name>
</gene>
<evidence type="ECO:0008006" key="3">
    <source>
        <dbReference type="Google" id="ProtNLM"/>
    </source>
</evidence>
<name>A0A1Y6C670_9PROT</name>
<reference evidence="1 2" key="1">
    <citation type="submission" date="2017-04" db="EMBL/GenBank/DDBJ databases">
        <authorList>
            <person name="Afonso C.L."/>
            <person name="Miller P.J."/>
            <person name="Scott M.A."/>
            <person name="Spackman E."/>
            <person name="Goraichik I."/>
            <person name="Dimitrov K.M."/>
            <person name="Suarez D.L."/>
            <person name="Swayne D.E."/>
        </authorList>
    </citation>
    <scope>NUCLEOTIDE SEQUENCE [LARGE SCALE GENOMIC DNA]</scope>
    <source>
        <strain evidence="1 2">USBA 355</strain>
    </source>
</reference>
<dbReference type="CDD" id="cd17033">
    <property type="entry name" value="DR1245-like"/>
    <property type="match status" value="1"/>
</dbReference>
<proteinExistence type="predicted"/>
<dbReference type="AlphaFoldDB" id="A0A1Y6C670"/>
<keyword evidence="2" id="KW-1185">Reference proteome</keyword>
<protein>
    <recommendedName>
        <fullName evidence="3">Sensory transduction regulator</fullName>
    </recommendedName>
</protein>
<dbReference type="Pfam" id="PF10722">
    <property type="entry name" value="YbjN"/>
    <property type="match status" value="1"/>
</dbReference>
<accession>A0A1Y6C670</accession>
<dbReference type="Proteomes" id="UP000192917">
    <property type="component" value="Unassembled WGS sequence"/>
</dbReference>
<evidence type="ECO:0000313" key="2">
    <source>
        <dbReference type="Proteomes" id="UP000192917"/>
    </source>
</evidence>